<organism evidence="1 2">
    <name type="scientific">Nephila pilipes</name>
    <name type="common">Giant wood spider</name>
    <name type="synonym">Nephila maculata</name>
    <dbReference type="NCBI Taxonomy" id="299642"/>
    <lineage>
        <taxon>Eukaryota</taxon>
        <taxon>Metazoa</taxon>
        <taxon>Ecdysozoa</taxon>
        <taxon>Arthropoda</taxon>
        <taxon>Chelicerata</taxon>
        <taxon>Arachnida</taxon>
        <taxon>Araneae</taxon>
        <taxon>Araneomorphae</taxon>
        <taxon>Entelegynae</taxon>
        <taxon>Araneoidea</taxon>
        <taxon>Nephilidae</taxon>
        <taxon>Nephila</taxon>
    </lineage>
</organism>
<dbReference type="EMBL" id="BMAW01080480">
    <property type="protein sequence ID" value="GFU19824.1"/>
    <property type="molecule type" value="Genomic_DNA"/>
</dbReference>
<comment type="caution">
    <text evidence="1">The sequence shown here is derived from an EMBL/GenBank/DDBJ whole genome shotgun (WGS) entry which is preliminary data.</text>
</comment>
<protein>
    <submittedName>
        <fullName evidence="1">Uncharacterized protein</fullName>
    </submittedName>
</protein>
<name>A0A8X6QHX7_NEPPI</name>
<gene>
    <name evidence="1" type="ORF">NPIL_629781</name>
</gene>
<evidence type="ECO:0000313" key="2">
    <source>
        <dbReference type="Proteomes" id="UP000887013"/>
    </source>
</evidence>
<sequence length="88" mass="10031">MNLIIKIIGPTDAMHIRYLGPKPTMNWSLDLSINRQAMRIWISNSNKSLHPLGFTETQSYIQNESQSSGFCCCLPGCLMHFDSRRASR</sequence>
<proteinExistence type="predicted"/>
<keyword evidence="2" id="KW-1185">Reference proteome</keyword>
<reference evidence="1" key="1">
    <citation type="submission" date="2020-08" db="EMBL/GenBank/DDBJ databases">
        <title>Multicomponent nature underlies the extraordinary mechanical properties of spider dragline silk.</title>
        <authorList>
            <person name="Kono N."/>
            <person name="Nakamura H."/>
            <person name="Mori M."/>
            <person name="Yoshida Y."/>
            <person name="Ohtoshi R."/>
            <person name="Malay A.D."/>
            <person name="Moran D.A.P."/>
            <person name="Tomita M."/>
            <person name="Numata K."/>
            <person name="Arakawa K."/>
        </authorList>
    </citation>
    <scope>NUCLEOTIDE SEQUENCE</scope>
</reference>
<dbReference type="AlphaFoldDB" id="A0A8X6QHX7"/>
<evidence type="ECO:0000313" key="1">
    <source>
        <dbReference type="EMBL" id="GFU19824.1"/>
    </source>
</evidence>
<dbReference type="Proteomes" id="UP000887013">
    <property type="component" value="Unassembled WGS sequence"/>
</dbReference>
<accession>A0A8X6QHX7</accession>